<evidence type="ECO:0000313" key="4">
    <source>
        <dbReference type="Proteomes" id="UP000193978"/>
    </source>
</evidence>
<dbReference type="KEGG" id="mbry:B1812_18690"/>
<accession>A0A1W6MYX2</accession>
<dbReference type="EMBL" id="CP019948">
    <property type="protein sequence ID" value="ARN82782.1"/>
    <property type="molecule type" value="Genomic_DNA"/>
</dbReference>
<keyword evidence="1" id="KW-0472">Membrane</keyword>
<feature type="signal peptide" evidence="2">
    <location>
        <begin position="1"/>
        <end position="25"/>
    </location>
</feature>
<keyword evidence="4" id="KW-1185">Reference proteome</keyword>
<reference evidence="3 4" key="1">
    <citation type="submission" date="2017-02" db="EMBL/GenBank/DDBJ databases">
        <authorList>
            <person name="Peterson S.W."/>
        </authorList>
    </citation>
    <scope>NUCLEOTIDE SEQUENCE [LARGE SCALE GENOMIC DNA]</scope>
    <source>
        <strain evidence="3 4">S285</strain>
    </source>
</reference>
<evidence type="ECO:0000256" key="2">
    <source>
        <dbReference type="SAM" id="SignalP"/>
    </source>
</evidence>
<name>A0A1W6MYX2_9HYPH</name>
<organism evidence="3 4">
    <name type="scientific">Methylocystis bryophila</name>
    <dbReference type="NCBI Taxonomy" id="655015"/>
    <lineage>
        <taxon>Bacteria</taxon>
        <taxon>Pseudomonadati</taxon>
        <taxon>Pseudomonadota</taxon>
        <taxon>Alphaproteobacteria</taxon>
        <taxon>Hyphomicrobiales</taxon>
        <taxon>Methylocystaceae</taxon>
        <taxon>Methylocystis</taxon>
    </lineage>
</organism>
<protein>
    <submittedName>
        <fullName evidence="3">Uncharacterized protein</fullName>
    </submittedName>
</protein>
<evidence type="ECO:0000313" key="3">
    <source>
        <dbReference type="EMBL" id="ARN82782.1"/>
    </source>
</evidence>
<keyword evidence="1" id="KW-1133">Transmembrane helix</keyword>
<keyword evidence="1" id="KW-0812">Transmembrane</keyword>
<sequence>MRRASILSTIFGALFLLFAQGQARAEGGAGPEAMTMGNMCMVMFGYDMIHITSYLPGMSRSEYCEEIPATGKVIMVFDIENPRFRDLPIEIRIIRDPLTPVTSDTKLDPLTEVHFPATRYRTGTFSFEHDYMNNGHYIGMVTLTKESGEQETQIFKFSVGETLWQYVPYLLGAVLIGMLIFFYWRHSHPAARKEPQAAS</sequence>
<dbReference type="AlphaFoldDB" id="A0A1W6MYX2"/>
<dbReference type="OrthoDB" id="9788559at2"/>
<dbReference type="Proteomes" id="UP000193978">
    <property type="component" value="Chromosome"/>
</dbReference>
<dbReference type="STRING" id="655015.B1812_18690"/>
<proteinExistence type="predicted"/>
<feature type="transmembrane region" description="Helical" evidence="1">
    <location>
        <begin position="166"/>
        <end position="184"/>
    </location>
</feature>
<keyword evidence="2" id="KW-0732">Signal</keyword>
<evidence type="ECO:0000256" key="1">
    <source>
        <dbReference type="SAM" id="Phobius"/>
    </source>
</evidence>
<dbReference type="RefSeq" id="WP_085772916.1">
    <property type="nucleotide sequence ID" value="NZ_AP027149.1"/>
</dbReference>
<feature type="chain" id="PRO_5013207330" evidence="2">
    <location>
        <begin position="26"/>
        <end position="199"/>
    </location>
</feature>
<gene>
    <name evidence="3" type="ORF">B1812_18690</name>
</gene>